<keyword evidence="2" id="KW-1185">Reference proteome</keyword>
<evidence type="ECO:0000313" key="1">
    <source>
        <dbReference type="EMBL" id="KAJ4955173.1"/>
    </source>
</evidence>
<reference evidence="1" key="1">
    <citation type="journal article" date="2023" name="Plant J.">
        <title>The genome of the king protea, Protea cynaroides.</title>
        <authorList>
            <person name="Chang J."/>
            <person name="Duong T.A."/>
            <person name="Schoeman C."/>
            <person name="Ma X."/>
            <person name="Roodt D."/>
            <person name="Barker N."/>
            <person name="Li Z."/>
            <person name="Van de Peer Y."/>
            <person name="Mizrachi E."/>
        </authorList>
    </citation>
    <scope>NUCLEOTIDE SEQUENCE</scope>
    <source>
        <tissue evidence="1">Young leaves</tissue>
    </source>
</reference>
<sequence length="247" mass="26536">MVHPRKILMALLAEEANLSSTPSSTPSSSPIPTSLVPAAEACGSPIDLLLIRFVMLEMEFHFLHWFLHILMCSFPTCQGEGMVMLDWVCVADRCGDGRAWLGVCCRQGWRAQLGVCCGQVWGWCVLGWVCVADRCGDGACSTGCVLRTGVGMTDLGVVRAWLGVEVRLHSIGVHADRSEGGACARLGVEVRLHSVGVHADRYGDGAKVMAGEVDGLKRGVREDGGERLGLGSMQHGLRVCVDQGKWS</sequence>
<dbReference type="Proteomes" id="UP001141806">
    <property type="component" value="Unassembled WGS sequence"/>
</dbReference>
<dbReference type="AlphaFoldDB" id="A0A9Q0JYU1"/>
<gene>
    <name evidence="1" type="ORF">NE237_011956</name>
</gene>
<comment type="caution">
    <text evidence="1">The sequence shown here is derived from an EMBL/GenBank/DDBJ whole genome shotgun (WGS) entry which is preliminary data.</text>
</comment>
<evidence type="ECO:0000313" key="2">
    <source>
        <dbReference type="Proteomes" id="UP001141806"/>
    </source>
</evidence>
<name>A0A9Q0JYU1_9MAGN</name>
<organism evidence="1 2">
    <name type="scientific">Protea cynaroides</name>
    <dbReference type="NCBI Taxonomy" id="273540"/>
    <lineage>
        <taxon>Eukaryota</taxon>
        <taxon>Viridiplantae</taxon>
        <taxon>Streptophyta</taxon>
        <taxon>Embryophyta</taxon>
        <taxon>Tracheophyta</taxon>
        <taxon>Spermatophyta</taxon>
        <taxon>Magnoliopsida</taxon>
        <taxon>Proteales</taxon>
        <taxon>Proteaceae</taxon>
        <taxon>Protea</taxon>
    </lineage>
</organism>
<accession>A0A9Q0JYU1</accession>
<dbReference type="EMBL" id="JAMYWD010000011">
    <property type="protein sequence ID" value="KAJ4955173.1"/>
    <property type="molecule type" value="Genomic_DNA"/>
</dbReference>
<proteinExistence type="predicted"/>
<protein>
    <submittedName>
        <fullName evidence="1">Uncharacterized protein</fullName>
    </submittedName>
</protein>